<sequence>MRDKGFHGSACTHAISLNNEKVMDIRQSEAATLYVSPGSYFVKLDTGGGACPNISTSQNLTINGGERQVYRILLPSDGNLRLTREQ</sequence>
<organism evidence="1 2">
    <name type="scientific">Stenotrophomonas maltophilia</name>
    <name type="common">Pseudomonas maltophilia</name>
    <name type="synonym">Xanthomonas maltophilia</name>
    <dbReference type="NCBI Taxonomy" id="40324"/>
    <lineage>
        <taxon>Bacteria</taxon>
        <taxon>Pseudomonadati</taxon>
        <taxon>Pseudomonadota</taxon>
        <taxon>Gammaproteobacteria</taxon>
        <taxon>Lysobacterales</taxon>
        <taxon>Lysobacteraceae</taxon>
        <taxon>Stenotrophomonas</taxon>
        <taxon>Stenotrophomonas maltophilia group</taxon>
    </lineage>
</organism>
<accession>A0AAW3S8K9</accession>
<protein>
    <submittedName>
        <fullName evidence="1">Uncharacterized protein</fullName>
    </submittedName>
</protein>
<dbReference type="EMBL" id="RAUE01000033">
    <property type="protein sequence ID" value="MBA0313176.1"/>
    <property type="molecule type" value="Genomic_DNA"/>
</dbReference>
<evidence type="ECO:0000313" key="1">
    <source>
        <dbReference type="EMBL" id="MBA0313176.1"/>
    </source>
</evidence>
<dbReference type="AlphaFoldDB" id="A0AAW3S8K9"/>
<gene>
    <name evidence="1" type="ORF">D7Y33_19520</name>
</gene>
<reference evidence="1" key="1">
    <citation type="submission" date="2018-09" db="EMBL/GenBank/DDBJ databases">
        <authorList>
            <person name="Groschel M."/>
            <person name="Kohl T."/>
            <person name="Conchillo-Sole O."/>
            <person name="Mamat U."/>
            <person name="Yero D."/>
            <person name="Niemann S."/>
            <person name="Daura X."/>
            <person name="Gibert I."/>
        </authorList>
    </citation>
    <scope>NUCLEOTIDE SEQUENCE</scope>
    <source>
        <strain evidence="1">OG156</strain>
    </source>
</reference>
<name>A0AAW3S8K9_STEMA</name>
<dbReference type="Proteomes" id="UP000822271">
    <property type="component" value="Unassembled WGS sequence"/>
</dbReference>
<reference evidence="1" key="2">
    <citation type="journal article" date="2020" name="Front. Microbiol.">
        <title>Genetic Variants of the DSF Quorum Sensing System in Stenotrophomonas maltophilia Influence Virulence and Resistance Phenotypes Among Genotypically Diverse Clinical Isolates.</title>
        <authorList>
            <person name="Yero D."/>
            <person name="Huedo P."/>
            <person name="Conchillo-Sole O."/>
            <person name="Martinez-Servat S."/>
            <person name="Mamat U."/>
            <person name="Coves X."/>
            <person name="Llanas F."/>
            <person name="Roca I."/>
            <person name="Vila J."/>
            <person name="Schaible U.E."/>
            <person name="Daura X."/>
            <person name="Gibert I."/>
        </authorList>
    </citation>
    <scope>NUCLEOTIDE SEQUENCE</scope>
    <source>
        <strain evidence="1">OG156</strain>
    </source>
</reference>
<evidence type="ECO:0000313" key="2">
    <source>
        <dbReference type="Proteomes" id="UP000822271"/>
    </source>
</evidence>
<proteinExistence type="predicted"/>
<comment type="caution">
    <text evidence="1">The sequence shown here is derived from an EMBL/GenBank/DDBJ whole genome shotgun (WGS) entry which is preliminary data.</text>
</comment>